<protein>
    <submittedName>
        <fullName evidence="2">Uncharacterized protein</fullName>
    </submittedName>
</protein>
<dbReference type="AlphaFoldDB" id="E5XLE6"/>
<accession>E5XLE6</accession>
<proteinExistence type="predicted"/>
<reference evidence="2 3" key="1">
    <citation type="journal article" date="2011" name="Stand. Genomic Sci.">
        <title>High quality draft genome sequence of Segniliparus rugosus CDC 945(T)= (ATCC BAA-974(T)).</title>
        <authorList>
            <person name="Earl A.M."/>
            <person name="Desjardins C.A."/>
            <person name="Fitzgerald M.G."/>
            <person name="Arachchi H.M."/>
            <person name="Zeng Q."/>
            <person name="Mehta T."/>
            <person name="Griggs A."/>
            <person name="Birren B.W."/>
            <person name="Toney N.C."/>
            <person name="Carr J."/>
            <person name="Posey J."/>
            <person name="Butler W.R."/>
        </authorList>
    </citation>
    <scope>NUCLEOTIDE SEQUENCE [LARGE SCALE GENOMIC DNA]</scope>
    <source>
        <strain evidence="3">ATCC BAA-974 / DSM 45345 / CCUG 50838 / CIP 108380 / JCM 13579 / CDC 945</strain>
    </source>
</reference>
<keyword evidence="1" id="KW-0732">Signal</keyword>
<dbReference type="RefSeq" id="WP_007467185.1">
    <property type="nucleotide sequence ID" value="NZ_KI391954.1"/>
</dbReference>
<feature type="signal peptide" evidence="1">
    <location>
        <begin position="1"/>
        <end position="22"/>
    </location>
</feature>
<organism evidence="2 3">
    <name type="scientific">Segniliparus rugosus (strain ATCC BAA-974 / DSM 45345 / CCUG 50838 / CIP 108380 / JCM 13579 / CDC 945)</name>
    <dbReference type="NCBI Taxonomy" id="679197"/>
    <lineage>
        <taxon>Bacteria</taxon>
        <taxon>Bacillati</taxon>
        <taxon>Actinomycetota</taxon>
        <taxon>Actinomycetes</taxon>
        <taxon>Mycobacteriales</taxon>
        <taxon>Segniliparaceae</taxon>
        <taxon>Segniliparus</taxon>
    </lineage>
</organism>
<comment type="caution">
    <text evidence="2">The sequence shown here is derived from an EMBL/GenBank/DDBJ whole genome shotgun (WGS) entry which is preliminary data.</text>
</comment>
<dbReference type="OrthoDB" id="4746978at2"/>
<keyword evidence="3" id="KW-1185">Reference proteome</keyword>
<sequence>MKKLLLALACAAFALPAAPAGADPEFPDIDSLPMTAVKYPDGFSPTDGKQWPVENIFSPAEGVYCRLRLQAWGNFQMPPADVACVGDLPGMPNGENVARIDIEGNNEPTVRFLNGANNVGNTADFPHFSTGKQFQVFLNVPAILLTCGSGDGNAFLFACRARQSLGQERFPPHGFVLSKHGSWTF</sequence>
<dbReference type="HOGENOM" id="CLU_1460318_0_0_11"/>
<dbReference type="EMBL" id="ACZI02000003">
    <property type="protein sequence ID" value="EFV14829.1"/>
    <property type="molecule type" value="Genomic_DNA"/>
</dbReference>
<evidence type="ECO:0000256" key="1">
    <source>
        <dbReference type="SAM" id="SignalP"/>
    </source>
</evidence>
<feature type="chain" id="PRO_5003202826" evidence="1">
    <location>
        <begin position="23"/>
        <end position="185"/>
    </location>
</feature>
<name>E5XLE6_SEGRC</name>
<dbReference type="STRING" id="679197.HMPREF9336_00315"/>
<evidence type="ECO:0000313" key="3">
    <source>
        <dbReference type="Proteomes" id="UP000004816"/>
    </source>
</evidence>
<evidence type="ECO:0000313" key="2">
    <source>
        <dbReference type="EMBL" id="EFV14829.1"/>
    </source>
</evidence>
<dbReference type="Proteomes" id="UP000004816">
    <property type="component" value="Unassembled WGS sequence"/>
</dbReference>
<gene>
    <name evidence="2" type="ORF">HMPREF9336_00315</name>
</gene>